<sequence>MIPPALEKVTGGQGRQVPTGAVDRRRGQPRSPIRVRTSEVHRLDRSQNCKLSRRIPTQSGIAGTCPKCGSIHADCHKNGEDETLVSVRVMLASAMRSARL</sequence>
<dbReference type="AlphaFoldDB" id="A0A7M2WPW0"/>
<evidence type="ECO:0000256" key="1">
    <source>
        <dbReference type="SAM" id="MobiDB-lite"/>
    </source>
</evidence>
<dbReference type="EMBL" id="CP063458">
    <property type="protein sequence ID" value="QOV87294.1"/>
    <property type="molecule type" value="Genomic_DNA"/>
</dbReference>
<proteinExistence type="predicted"/>
<protein>
    <submittedName>
        <fullName evidence="2">Uncharacterized protein</fullName>
    </submittedName>
</protein>
<feature type="region of interest" description="Disordered" evidence="1">
    <location>
        <begin position="1"/>
        <end position="31"/>
    </location>
</feature>
<gene>
    <name evidence="2" type="ORF">IPV69_13430</name>
</gene>
<dbReference type="KEGG" id="hbs:IPV69_13430"/>
<dbReference type="RefSeq" id="WP_206290191.1">
    <property type="nucleotide sequence ID" value="NZ_CP063458.1"/>
</dbReference>
<evidence type="ECO:0000313" key="2">
    <source>
        <dbReference type="EMBL" id="QOV87294.1"/>
    </source>
</evidence>
<evidence type="ECO:0000313" key="3">
    <source>
        <dbReference type="Proteomes" id="UP000593765"/>
    </source>
</evidence>
<reference evidence="2 3" key="1">
    <citation type="submission" date="2020-10" db="EMBL/GenBank/DDBJ databases">
        <title>Wide distribution of Phycisphaera-like planctomycetes from WD2101 soil group in peatlands and genome analysis of the first cultivated representative.</title>
        <authorList>
            <person name="Dedysh S.N."/>
            <person name="Beletsky A.V."/>
            <person name="Ivanova A."/>
            <person name="Kulichevskaya I.S."/>
            <person name="Suzina N.E."/>
            <person name="Philippov D.A."/>
            <person name="Rakitin A.L."/>
            <person name="Mardanov A.V."/>
            <person name="Ravin N.V."/>
        </authorList>
    </citation>
    <scope>NUCLEOTIDE SEQUENCE [LARGE SCALE GENOMIC DNA]</scope>
    <source>
        <strain evidence="2 3">M1803</strain>
    </source>
</reference>
<accession>A0A7M2WPW0</accession>
<dbReference type="Proteomes" id="UP000593765">
    <property type="component" value="Chromosome"/>
</dbReference>
<name>A0A7M2WPW0_9BACT</name>
<organism evidence="2 3">
    <name type="scientific">Humisphaera borealis</name>
    <dbReference type="NCBI Taxonomy" id="2807512"/>
    <lineage>
        <taxon>Bacteria</taxon>
        <taxon>Pseudomonadati</taxon>
        <taxon>Planctomycetota</taxon>
        <taxon>Phycisphaerae</taxon>
        <taxon>Tepidisphaerales</taxon>
        <taxon>Tepidisphaeraceae</taxon>
        <taxon>Humisphaera</taxon>
    </lineage>
</organism>
<keyword evidence="3" id="KW-1185">Reference proteome</keyword>